<evidence type="ECO:0000313" key="3">
    <source>
        <dbReference type="Proteomes" id="UP000474175"/>
    </source>
</evidence>
<evidence type="ECO:0008006" key="4">
    <source>
        <dbReference type="Google" id="ProtNLM"/>
    </source>
</evidence>
<feature type="chain" id="PRO_5027024400" description="DUF3108 domain-containing protein" evidence="1">
    <location>
        <begin position="18"/>
        <end position="247"/>
    </location>
</feature>
<proteinExistence type="predicted"/>
<sequence length="247" mass="28116">MKYLYVLLVLISSLAQAQVDTINTATLKLNLSAFKNSKRSYAVFFEDSTGKRLSSADIWDRTIRLSQTPSGQKIYEFDWKWFQKDSLLGHVTATGQLPSLAPLTHKADYAKRGKISTTFTGNNVAVSMPNRKTGQDTTFTVTLKQPAFEFPMDLEILPLLPIKKVGQQFAVAFYEPGTPAANYYRLTVTGKEDLPIGGNTNINCWLLNIDYGRPDAHATFWISDQSREVIKMREYFRGRYRYKVKLF</sequence>
<keyword evidence="3" id="KW-1185">Reference proteome</keyword>
<name>A0A6L9LGS7_9BACT</name>
<dbReference type="EMBL" id="JAAFZH010000015">
    <property type="protein sequence ID" value="NDU98103.1"/>
    <property type="molecule type" value="Genomic_DNA"/>
</dbReference>
<gene>
    <name evidence="2" type="ORF">GK108_24685</name>
</gene>
<dbReference type="RefSeq" id="WP_163954227.1">
    <property type="nucleotide sequence ID" value="NZ_JAAFZH010000015.1"/>
</dbReference>
<organism evidence="2 3">
    <name type="scientific">Spirosoma terrae</name>
    <dbReference type="NCBI Taxonomy" id="1968276"/>
    <lineage>
        <taxon>Bacteria</taxon>
        <taxon>Pseudomonadati</taxon>
        <taxon>Bacteroidota</taxon>
        <taxon>Cytophagia</taxon>
        <taxon>Cytophagales</taxon>
        <taxon>Cytophagaceae</taxon>
        <taxon>Spirosoma</taxon>
    </lineage>
</organism>
<accession>A0A6L9LGS7</accession>
<reference evidence="2 3" key="1">
    <citation type="submission" date="2020-02" db="EMBL/GenBank/DDBJ databases">
        <title>Draft genome sequence of two Spirosoma agri KCTC 52727 and Spirosoma terrae KCTC 52035.</title>
        <authorList>
            <person name="Rojas J."/>
            <person name="Ambika Manirajan B."/>
            <person name="Suarez C."/>
            <person name="Ratering S."/>
            <person name="Schnell S."/>
        </authorList>
    </citation>
    <scope>NUCLEOTIDE SEQUENCE [LARGE SCALE GENOMIC DNA]</scope>
    <source>
        <strain evidence="2 3">KCTC 52035</strain>
    </source>
</reference>
<dbReference type="AlphaFoldDB" id="A0A6L9LGS7"/>
<keyword evidence="1" id="KW-0732">Signal</keyword>
<comment type="caution">
    <text evidence="2">The sequence shown here is derived from an EMBL/GenBank/DDBJ whole genome shotgun (WGS) entry which is preliminary data.</text>
</comment>
<dbReference type="InterPro" id="IPR021457">
    <property type="entry name" value="DUF3108"/>
</dbReference>
<evidence type="ECO:0000256" key="1">
    <source>
        <dbReference type="SAM" id="SignalP"/>
    </source>
</evidence>
<evidence type="ECO:0000313" key="2">
    <source>
        <dbReference type="EMBL" id="NDU98103.1"/>
    </source>
</evidence>
<dbReference type="Pfam" id="PF11306">
    <property type="entry name" value="DUF3108"/>
    <property type="match status" value="1"/>
</dbReference>
<protein>
    <recommendedName>
        <fullName evidence="4">DUF3108 domain-containing protein</fullName>
    </recommendedName>
</protein>
<dbReference type="Proteomes" id="UP000474175">
    <property type="component" value="Unassembled WGS sequence"/>
</dbReference>
<feature type="signal peptide" evidence="1">
    <location>
        <begin position="1"/>
        <end position="17"/>
    </location>
</feature>